<organism evidence="1 2">
    <name type="scientific">Nepenthes gracilis</name>
    <name type="common">Slender pitcher plant</name>
    <dbReference type="NCBI Taxonomy" id="150966"/>
    <lineage>
        <taxon>Eukaryota</taxon>
        <taxon>Viridiplantae</taxon>
        <taxon>Streptophyta</taxon>
        <taxon>Embryophyta</taxon>
        <taxon>Tracheophyta</taxon>
        <taxon>Spermatophyta</taxon>
        <taxon>Magnoliopsida</taxon>
        <taxon>eudicotyledons</taxon>
        <taxon>Gunneridae</taxon>
        <taxon>Pentapetalae</taxon>
        <taxon>Caryophyllales</taxon>
        <taxon>Nepenthaceae</taxon>
        <taxon>Nepenthes</taxon>
    </lineage>
</organism>
<dbReference type="EMBL" id="BSYO01000001">
    <property type="protein sequence ID" value="GMG98624.1"/>
    <property type="molecule type" value="Genomic_DNA"/>
</dbReference>
<dbReference type="Proteomes" id="UP001279734">
    <property type="component" value="Unassembled WGS sequence"/>
</dbReference>
<accession>A0AAD3RWT1</accession>
<keyword evidence="2" id="KW-1185">Reference proteome</keyword>
<reference evidence="1" key="1">
    <citation type="submission" date="2023-05" db="EMBL/GenBank/DDBJ databases">
        <title>Nepenthes gracilis genome sequencing.</title>
        <authorList>
            <person name="Fukushima K."/>
        </authorList>
    </citation>
    <scope>NUCLEOTIDE SEQUENCE</scope>
    <source>
        <strain evidence="1">SING2019-196</strain>
    </source>
</reference>
<evidence type="ECO:0000313" key="1">
    <source>
        <dbReference type="EMBL" id="GMG98624.1"/>
    </source>
</evidence>
<proteinExistence type="predicted"/>
<sequence>MIGFLTLAPSLYPSPNSYLSNYWNLLCFDNIRSGKRHDAPRAPPNLKDEDDSPNARAISNAVQCCSLASFSFPRLICVNSTAISLSTIYVLESFVFNVLPNYVEALL</sequence>
<dbReference type="AlphaFoldDB" id="A0AAD3RWT1"/>
<name>A0AAD3RWT1_NEPGR</name>
<gene>
    <name evidence="1" type="ORF">Nepgr_000464</name>
</gene>
<protein>
    <submittedName>
        <fullName evidence="1">Uncharacterized protein</fullName>
    </submittedName>
</protein>
<evidence type="ECO:0000313" key="2">
    <source>
        <dbReference type="Proteomes" id="UP001279734"/>
    </source>
</evidence>
<comment type="caution">
    <text evidence="1">The sequence shown here is derived from an EMBL/GenBank/DDBJ whole genome shotgun (WGS) entry which is preliminary data.</text>
</comment>